<comment type="caution">
    <text evidence="2">The sequence shown here is derived from an EMBL/GenBank/DDBJ whole genome shotgun (WGS) entry which is preliminary data.</text>
</comment>
<organism evidence="2 3">
    <name type="scientific">Heyndrickxia coagulans</name>
    <name type="common">Weizmannia coagulans</name>
    <dbReference type="NCBI Taxonomy" id="1398"/>
    <lineage>
        <taxon>Bacteria</taxon>
        <taxon>Bacillati</taxon>
        <taxon>Bacillota</taxon>
        <taxon>Bacilli</taxon>
        <taxon>Bacillales</taxon>
        <taxon>Bacillaceae</taxon>
        <taxon>Heyndrickxia</taxon>
    </lineage>
</organism>
<keyword evidence="1" id="KW-1133">Transmembrane helix</keyword>
<evidence type="ECO:0000313" key="3">
    <source>
        <dbReference type="Proteomes" id="UP000070376"/>
    </source>
</evidence>
<dbReference type="AlphaFoldDB" id="A0A133KZ50"/>
<dbReference type="PATRIC" id="fig|1398.22.peg.798"/>
<proteinExistence type="predicted"/>
<feature type="transmembrane region" description="Helical" evidence="1">
    <location>
        <begin position="129"/>
        <end position="153"/>
    </location>
</feature>
<protein>
    <recommendedName>
        <fullName evidence="4">Sporulation protein</fullName>
    </recommendedName>
</protein>
<dbReference type="Pfam" id="PF14034">
    <property type="entry name" value="Spore_YtrH"/>
    <property type="match status" value="1"/>
</dbReference>
<feature type="transmembrane region" description="Helical" evidence="1">
    <location>
        <begin position="98"/>
        <end position="117"/>
    </location>
</feature>
<keyword evidence="1" id="KW-0812">Transmembrane</keyword>
<keyword evidence="1" id="KW-0472">Membrane</keyword>
<evidence type="ECO:0008006" key="4">
    <source>
        <dbReference type="Google" id="ProtNLM"/>
    </source>
</evidence>
<dbReference type="Proteomes" id="UP000070376">
    <property type="component" value="Unassembled WGS sequence"/>
</dbReference>
<evidence type="ECO:0000256" key="1">
    <source>
        <dbReference type="SAM" id="Phobius"/>
    </source>
</evidence>
<sequence length="159" mass="17611">MVNCLLFVPVHDSYYTCFHASKKEDTFDFIQACIVPYIVSNEEKMGMVRLSEGFFPAFFNSYFIAFGVMFGGALIGGLASFITGEPLLTEISKIARDLRIWAIIAAIGGTFDTVYSFEKGFLESETMVLFKQLLLILSAMGGAKTAALIISWITQENVL</sequence>
<dbReference type="InterPro" id="IPR025689">
    <property type="entry name" value="Spore_YtrH"/>
</dbReference>
<gene>
    <name evidence="2" type="ORF">HMPREF3213_00795</name>
</gene>
<feature type="transmembrane region" description="Helical" evidence="1">
    <location>
        <begin position="54"/>
        <end position="78"/>
    </location>
</feature>
<accession>A0A133KZ50</accession>
<evidence type="ECO:0000313" key="2">
    <source>
        <dbReference type="EMBL" id="KWZ84705.1"/>
    </source>
</evidence>
<dbReference type="EMBL" id="LRPN01000027">
    <property type="protein sequence ID" value="KWZ84705.1"/>
    <property type="molecule type" value="Genomic_DNA"/>
</dbReference>
<name>A0A133KZ50_HEYCO</name>
<reference evidence="3" key="1">
    <citation type="submission" date="2016-01" db="EMBL/GenBank/DDBJ databases">
        <authorList>
            <person name="Mitreva M."/>
            <person name="Pepin K.H."/>
            <person name="Mihindukulasuriya K.A."/>
            <person name="Fulton R."/>
            <person name="Fronick C."/>
            <person name="O'Laughlin M."/>
            <person name="Miner T."/>
            <person name="Herter B."/>
            <person name="Rosa B.A."/>
            <person name="Cordes M."/>
            <person name="Tomlinson C."/>
            <person name="Wollam A."/>
            <person name="Palsikar V.B."/>
            <person name="Mardis E.R."/>
            <person name="Wilson R.K."/>
        </authorList>
    </citation>
    <scope>NUCLEOTIDE SEQUENCE [LARGE SCALE GENOMIC DNA]</scope>
    <source>
        <strain evidence="3">GED7749B</strain>
    </source>
</reference>